<dbReference type="InterPro" id="IPR020615">
    <property type="entry name" value="Thiolase_acyl_enz_int_AS"/>
</dbReference>
<comment type="subunit">
    <text evidence="8">Heterotetramer of two alpha chains (FadB) and two beta chains (FadA).</text>
</comment>
<evidence type="ECO:0000259" key="12">
    <source>
        <dbReference type="Pfam" id="PF02803"/>
    </source>
</evidence>
<dbReference type="GO" id="GO:0003988">
    <property type="term" value="F:acetyl-CoA C-acyltransferase activity"/>
    <property type="evidence" value="ECO:0007669"/>
    <property type="project" value="UniProtKB-UniRule"/>
</dbReference>
<dbReference type="NCBIfam" id="NF006510">
    <property type="entry name" value="PRK08947.1"/>
    <property type="match status" value="1"/>
</dbReference>
<evidence type="ECO:0000256" key="7">
    <source>
        <dbReference type="ARBA" id="ARBA00023315"/>
    </source>
</evidence>
<comment type="similarity">
    <text evidence="1 8 10">Belongs to the thiolase-like superfamily. Thiolase family.</text>
</comment>
<organism evidence="13 14">
    <name type="scientific">Enterovibrio nigricans DSM 22720</name>
    <dbReference type="NCBI Taxonomy" id="1121868"/>
    <lineage>
        <taxon>Bacteria</taxon>
        <taxon>Pseudomonadati</taxon>
        <taxon>Pseudomonadota</taxon>
        <taxon>Gammaproteobacteria</taxon>
        <taxon>Vibrionales</taxon>
        <taxon>Vibrionaceae</taxon>
        <taxon>Enterovibrio</taxon>
    </lineage>
</organism>
<feature type="active site" description="Proton acceptor" evidence="8 9">
    <location>
        <position position="373"/>
    </location>
</feature>
<keyword evidence="2 8" id="KW-0963">Cytoplasm</keyword>
<dbReference type="PANTHER" id="PTHR43853:SF11">
    <property type="entry name" value="3-KETOACYL-COA THIOLASE FADA"/>
    <property type="match status" value="1"/>
</dbReference>
<dbReference type="NCBIfam" id="TIGR02445">
    <property type="entry name" value="fadA"/>
    <property type="match status" value="1"/>
</dbReference>
<comment type="subcellular location">
    <subcellularLocation>
        <location evidence="8">Cytoplasm</location>
    </subcellularLocation>
</comment>
<keyword evidence="7 8" id="KW-0012">Acyltransferase</keyword>
<evidence type="ECO:0000256" key="4">
    <source>
        <dbReference type="ARBA" id="ARBA00022832"/>
    </source>
</evidence>
<dbReference type="Pfam" id="PF00108">
    <property type="entry name" value="Thiolase_N"/>
    <property type="match status" value="1"/>
</dbReference>
<dbReference type="PROSITE" id="PS00099">
    <property type="entry name" value="THIOLASE_3"/>
    <property type="match status" value="1"/>
</dbReference>
<dbReference type="NCBIfam" id="TIGR01930">
    <property type="entry name" value="AcCoA-C-Actrans"/>
    <property type="match status" value="1"/>
</dbReference>
<dbReference type="InterPro" id="IPR020610">
    <property type="entry name" value="Thiolase_AS"/>
</dbReference>
<dbReference type="PROSITE" id="PS00098">
    <property type="entry name" value="THIOLASE_1"/>
    <property type="match status" value="1"/>
</dbReference>
<keyword evidence="6 8" id="KW-0443">Lipid metabolism</keyword>
<comment type="pathway">
    <text evidence="8">Lipid metabolism; fatty acid beta-oxidation.</text>
</comment>
<name>A0A1T4VFH0_9GAMM</name>
<dbReference type="OrthoDB" id="8951704at2"/>
<feature type="active site" description="Proton acceptor" evidence="8 9">
    <location>
        <position position="343"/>
    </location>
</feature>
<keyword evidence="4 8" id="KW-0276">Fatty acid metabolism</keyword>
<evidence type="ECO:0000259" key="11">
    <source>
        <dbReference type="Pfam" id="PF00108"/>
    </source>
</evidence>
<comment type="function">
    <text evidence="8">Catalyzes the final step of fatty acid oxidation in which acetyl-CoA is released and the CoA ester of a fatty acid two carbons shorter is formed.</text>
</comment>
<evidence type="ECO:0000256" key="6">
    <source>
        <dbReference type="ARBA" id="ARBA00023098"/>
    </source>
</evidence>
<feature type="active site" description="Acyl-thioester intermediate" evidence="8 9">
    <location>
        <position position="91"/>
    </location>
</feature>
<keyword evidence="5 8" id="KW-0442">Lipid degradation</keyword>
<evidence type="ECO:0000256" key="1">
    <source>
        <dbReference type="ARBA" id="ARBA00010982"/>
    </source>
</evidence>
<proteinExistence type="inferred from homology"/>
<evidence type="ECO:0000313" key="14">
    <source>
        <dbReference type="Proteomes" id="UP000190162"/>
    </source>
</evidence>
<dbReference type="SUPFAM" id="SSF53901">
    <property type="entry name" value="Thiolase-like"/>
    <property type="match status" value="2"/>
</dbReference>
<reference evidence="14" key="1">
    <citation type="submission" date="2017-02" db="EMBL/GenBank/DDBJ databases">
        <authorList>
            <person name="Varghese N."/>
            <person name="Submissions S."/>
        </authorList>
    </citation>
    <scope>NUCLEOTIDE SEQUENCE [LARGE SCALE GENOMIC DNA]</scope>
    <source>
        <strain evidence="14">DSM 22720</strain>
    </source>
</reference>
<dbReference type="PANTHER" id="PTHR43853">
    <property type="entry name" value="3-KETOACYL-COA THIOLASE, PEROXISOMAL"/>
    <property type="match status" value="1"/>
</dbReference>
<dbReference type="PROSITE" id="PS00737">
    <property type="entry name" value="THIOLASE_2"/>
    <property type="match status" value="1"/>
</dbReference>
<feature type="domain" description="Thiolase C-terminal" evidence="12">
    <location>
        <begin position="263"/>
        <end position="386"/>
    </location>
</feature>
<dbReference type="PIRSF" id="PIRSF000429">
    <property type="entry name" value="Ac-CoA_Ac_transf"/>
    <property type="match status" value="1"/>
</dbReference>
<dbReference type="CDD" id="cd00751">
    <property type="entry name" value="thiolase"/>
    <property type="match status" value="1"/>
</dbReference>
<evidence type="ECO:0000256" key="5">
    <source>
        <dbReference type="ARBA" id="ARBA00022963"/>
    </source>
</evidence>
<feature type="domain" description="Thiolase N-terminal" evidence="11">
    <location>
        <begin position="4"/>
        <end position="254"/>
    </location>
</feature>
<gene>
    <name evidence="8" type="primary">fadA</name>
    <name evidence="13" type="ORF">SAMN02745132_03771</name>
</gene>
<sequence>MKNVVIVDCIRTPMGRSKGGAYRHTRAEDLSAHLMASLLARNPQLDPNEIEDIYWGCVQQTLEQGFNVARNAALLAGLPHSVAATTVNRLCGSSMQALHDATRTIMVGDADICLIGGVEHMGHVPMTHGVDFHPGLSKSVAKAAGMMGLTAEMLGRIHGISREQQDTFAARSHQRAYAATIEGRFKNEIMPTEAHDERGGLFLMEDDEVIRPETTVETLSALRPVFDPVNGTVTAGTSSALSDGAAAMLVMSEEKAKALGVPIRARIRSMAVAGCDPSIMGYGPVPATHKAMKRAGVTMDNIGMVELNEAFAAQSLPCAKDLGLLDYVDEKVNLNGGAIALGHPLGCSGARISTTLINLMEHNDVELGLATMCIGLGQGIATVFERV</sequence>
<dbReference type="InterPro" id="IPR002155">
    <property type="entry name" value="Thiolase"/>
</dbReference>
<dbReference type="Pfam" id="PF02803">
    <property type="entry name" value="Thiolase_C"/>
    <property type="match status" value="1"/>
</dbReference>
<dbReference type="EMBL" id="FUXU01000069">
    <property type="protein sequence ID" value="SKA63646.1"/>
    <property type="molecule type" value="Genomic_DNA"/>
</dbReference>
<dbReference type="InterPro" id="IPR020613">
    <property type="entry name" value="Thiolase_CS"/>
</dbReference>
<dbReference type="InterPro" id="IPR020616">
    <property type="entry name" value="Thiolase_N"/>
</dbReference>
<dbReference type="InterPro" id="IPR012805">
    <property type="entry name" value="FadA"/>
</dbReference>
<dbReference type="InterPro" id="IPR016039">
    <property type="entry name" value="Thiolase-like"/>
</dbReference>
<dbReference type="AlphaFoldDB" id="A0A1T4VFH0"/>
<dbReference type="RefSeq" id="WP_078753945.1">
    <property type="nucleotide sequence ID" value="NZ_FUXU01000069.1"/>
</dbReference>
<evidence type="ECO:0000256" key="10">
    <source>
        <dbReference type="RuleBase" id="RU003557"/>
    </source>
</evidence>
<keyword evidence="14" id="KW-1185">Reference proteome</keyword>
<accession>A0A1T4VFH0</accession>
<dbReference type="InterPro" id="IPR020617">
    <property type="entry name" value="Thiolase_C"/>
</dbReference>
<dbReference type="InterPro" id="IPR050215">
    <property type="entry name" value="Thiolase-like_sf_Thiolase"/>
</dbReference>
<dbReference type="GO" id="GO:0005737">
    <property type="term" value="C:cytoplasm"/>
    <property type="evidence" value="ECO:0007669"/>
    <property type="project" value="UniProtKB-SubCell"/>
</dbReference>
<dbReference type="UniPathway" id="UPA00659"/>
<evidence type="ECO:0000313" key="13">
    <source>
        <dbReference type="EMBL" id="SKA63646.1"/>
    </source>
</evidence>
<evidence type="ECO:0000256" key="2">
    <source>
        <dbReference type="ARBA" id="ARBA00022490"/>
    </source>
</evidence>
<protein>
    <recommendedName>
        <fullName evidence="8">3-ketoacyl-CoA thiolase</fullName>
        <ecNumber evidence="8">2.3.1.16</ecNumber>
    </recommendedName>
    <alternativeName>
        <fullName evidence="8">Acetyl-CoA acyltransferase</fullName>
    </alternativeName>
    <alternativeName>
        <fullName evidence="8">Beta-ketothiolase</fullName>
    </alternativeName>
    <alternativeName>
        <fullName evidence="8">Fatty acid oxidation complex subunit beta</fullName>
    </alternativeName>
</protein>
<dbReference type="Proteomes" id="UP000190162">
    <property type="component" value="Unassembled WGS sequence"/>
</dbReference>
<evidence type="ECO:0000256" key="8">
    <source>
        <dbReference type="HAMAP-Rule" id="MF_01620"/>
    </source>
</evidence>
<evidence type="ECO:0000256" key="3">
    <source>
        <dbReference type="ARBA" id="ARBA00022679"/>
    </source>
</evidence>
<dbReference type="Gene3D" id="3.40.47.10">
    <property type="match status" value="2"/>
</dbReference>
<dbReference type="EC" id="2.3.1.16" evidence="8"/>
<dbReference type="HAMAP" id="MF_01620">
    <property type="entry name" value="FadA"/>
    <property type="match status" value="1"/>
</dbReference>
<dbReference type="GO" id="GO:0010124">
    <property type="term" value="P:phenylacetate catabolic process"/>
    <property type="evidence" value="ECO:0007669"/>
    <property type="project" value="TreeGrafter"/>
</dbReference>
<dbReference type="GO" id="GO:0006635">
    <property type="term" value="P:fatty acid beta-oxidation"/>
    <property type="evidence" value="ECO:0007669"/>
    <property type="project" value="UniProtKB-UniRule"/>
</dbReference>
<evidence type="ECO:0000256" key="9">
    <source>
        <dbReference type="PIRSR" id="PIRSR000429-1"/>
    </source>
</evidence>
<keyword evidence="3 8" id="KW-0808">Transferase</keyword>
<comment type="catalytic activity">
    <reaction evidence="8">
        <text>an acyl-CoA + acetyl-CoA = a 3-oxoacyl-CoA + CoA</text>
        <dbReference type="Rhea" id="RHEA:21564"/>
        <dbReference type="ChEBI" id="CHEBI:57287"/>
        <dbReference type="ChEBI" id="CHEBI:57288"/>
        <dbReference type="ChEBI" id="CHEBI:58342"/>
        <dbReference type="ChEBI" id="CHEBI:90726"/>
        <dbReference type="EC" id="2.3.1.16"/>
    </reaction>
</comment>
<dbReference type="FunFam" id="3.40.47.10:FF:000010">
    <property type="entry name" value="Acetyl-CoA acetyltransferase (Thiolase)"/>
    <property type="match status" value="1"/>
</dbReference>